<dbReference type="CDD" id="cd18774">
    <property type="entry name" value="PDC2_HK_sensor"/>
    <property type="match status" value="1"/>
</dbReference>
<keyword evidence="6 8" id="KW-1133">Transmembrane helix</keyword>
<dbReference type="Gene3D" id="3.30.450.20">
    <property type="entry name" value="PAS domain"/>
    <property type="match status" value="1"/>
</dbReference>
<evidence type="ECO:0000313" key="10">
    <source>
        <dbReference type="EMBL" id="TCN82568.1"/>
    </source>
</evidence>
<dbReference type="AlphaFoldDB" id="A0A4R2F883"/>
<organism evidence="10 11">
    <name type="scientific">Shewanella fodinae</name>
    <dbReference type="NCBI Taxonomy" id="552357"/>
    <lineage>
        <taxon>Bacteria</taxon>
        <taxon>Pseudomonadati</taxon>
        <taxon>Pseudomonadota</taxon>
        <taxon>Gammaproteobacteria</taxon>
        <taxon>Alteromonadales</taxon>
        <taxon>Shewanellaceae</taxon>
        <taxon>Shewanella</taxon>
    </lineage>
</organism>
<feature type="transmembrane region" description="Helical" evidence="8">
    <location>
        <begin position="294"/>
        <end position="314"/>
    </location>
</feature>
<dbReference type="EC" id="2.7.7.65" evidence="3"/>
<comment type="cofactor">
    <cofactor evidence="1">
        <name>Mg(2+)</name>
        <dbReference type="ChEBI" id="CHEBI:18420"/>
    </cofactor>
</comment>
<dbReference type="GO" id="GO:0043709">
    <property type="term" value="P:cell adhesion involved in single-species biofilm formation"/>
    <property type="evidence" value="ECO:0007669"/>
    <property type="project" value="TreeGrafter"/>
</dbReference>
<keyword evidence="5 8" id="KW-0812">Transmembrane</keyword>
<dbReference type="CDD" id="cd01949">
    <property type="entry name" value="GGDEF"/>
    <property type="match status" value="1"/>
</dbReference>
<dbReference type="SUPFAM" id="SSF55073">
    <property type="entry name" value="Nucleotide cyclase"/>
    <property type="match status" value="1"/>
</dbReference>
<protein>
    <recommendedName>
        <fullName evidence="3">diguanylate cyclase</fullName>
        <ecNumber evidence="3">2.7.7.65</ecNumber>
    </recommendedName>
</protein>
<comment type="caution">
    <text evidence="10">The sequence shown here is derived from an EMBL/GenBank/DDBJ whole genome shotgun (WGS) entry which is preliminary data.</text>
</comment>
<name>A0A4R2F883_9GAMM</name>
<feature type="domain" description="GGDEF" evidence="9">
    <location>
        <begin position="357"/>
        <end position="489"/>
    </location>
</feature>
<sequence length="489" mass="56395">MLRRHQPLANVRNKMLWLFSGLLFLVFFVMSWSSYHVAQKSISRQIEQNSLPLTSDNVYSQIQRDLVQPIFVATLMAHDTFVRDWALQPAPPKEPMQRYLQEIDRRFGTIISFFVLDKSRRYYLPDTADHIIDEHSHRYEWYEQVKALPQSKPYLVTVGPDEQRPGKMDIYIEHQVYDYQQQLIGATGVGLSVDKVGELINLYEKRYQRTIYFVDQQGKVVLHGENFTGAATLQQMPGMQQIALRLLSAPSGSFHYVLSDEKVYVNARLVPEFNWYLVVEEHASPAQRAVFRTFMINLTVAAIVTLLVLGLSLLTQGRYQRKLAAQAALDPLTKAMNRQTCEEFYELLLEQCRHQHQSLSVLVFDVDYFKSVNDKYGHDMGDLVLKRLVKELRSQTRYADAVCRWGGEEFVLLLGNCNREKAWSLADRIRQRVMTLDFNAGTGTFQITLSCGVAEARLEEDLAEVVKRADAALYRAKDSGRNQVLYADE</sequence>
<evidence type="ECO:0000313" key="11">
    <source>
        <dbReference type="Proteomes" id="UP000294832"/>
    </source>
</evidence>
<dbReference type="Proteomes" id="UP000294832">
    <property type="component" value="Unassembled WGS sequence"/>
</dbReference>
<evidence type="ECO:0000256" key="3">
    <source>
        <dbReference type="ARBA" id="ARBA00012528"/>
    </source>
</evidence>
<dbReference type="PROSITE" id="PS50887">
    <property type="entry name" value="GGDEF"/>
    <property type="match status" value="1"/>
</dbReference>
<evidence type="ECO:0000256" key="2">
    <source>
        <dbReference type="ARBA" id="ARBA00004651"/>
    </source>
</evidence>
<dbReference type="GO" id="GO:0005886">
    <property type="term" value="C:plasma membrane"/>
    <property type="evidence" value="ECO:0007669"/>
    <property type="project" value="UniProtKB-SubCell"/>
</dbReference>
<dbReference type="NCBIfam" id="TIGR00254">
    <property type="entry name" value="GGDEF"/>
    <property type="match status" value="1"/>
</dbReference>
<evidence type="ECO:0000256" key="1">
    <source>
        <dbReference type="ARBA" id="ARBA00001946"/>
    </source>
</evidence>
<dbReference type="GO" id="GO:1902201">
    <property type="term" value="P:negative regulation of bacterial-type flagellum-dependent cell motility"/>
    <property type="evidence" value="ECO:0007669"/>
    <property type="project" value="TreeGrafter"/>
</dbReference>
<dbReference type="Pfam" id="PF00990">
    <property type="entry name" value="GGDEF"/>
    <property type="match status" value="1"/>
</dbReference>
<evidence type="ECO:0000259" key="9">
    <source>
        <dbReference type="PROSITE" id="PS50887"/>
    </source>
</evidence>
<gene>
    <name evidence="10" type="ORF">EDC91_11836</name>
</gene>
<keyword evidence="11" id="KW-1185">Reference proteome</keyword>
<proteinExistence type="predicted"/>
<dbReference type="Pfam" id="PF02743">
    <property type="entry name" value="dCache_1"/>
    <property type="match status" value="1"/>
</dbReference>
<dbReference type="EMBL" id="SLWF01000018">
    <property type="protein sequence ID" value="TCN82568.1"/>
    <property type="molecule type" value="Genomic_DNA"/>
</dbReference>
<evidence type="ECO:0000256" key="8">
    <source>
        <dbReference type="SAM" id="Phobius"/>
    </source>
</evidence>
<keyword evidence="4" id="KW-1003">Cell membrane</keyword>
<comment type="subcellular location">
    <subcellularLocation>
        <location evidence="2">Cell membrane</location>
        <topology evidence="2">Multi-pass membrane protein</topology>
    </subcellularLocation>
</comment>
<evidence type="ECO:0000256" key="7">
    <source>
        <dbReference type="ARBA" id="ARBA00023136"/>
    </source>
</evidence>
<dbReference type="RefSeq" id="WP_133039406.1">
    <property type="nucleotide sequence ID" value="NZ_SLWF01000018.1"/>
</dbReference>
<dbReference type="InterPro" id="IPR029787">
    <property type="entry name" value="Nucleotide_cyclase"/>
</dbReference>
<dbReference type="FunFam" id="3.30.70.270:FF:000001">
    <property type="entry name" value="Diguanylate cyclase domain protein"/>
    <property type="match status" value="1"/>
</dbReference>
<keyword evidence="7 8" id="KW-0472">Membrane</keyword>
<dbReference type="CDD" id="cd18773">
    <property type="entry name" value="PDC1_HK_sensor"/>
    <property type="match status" value="1"/>
</dbReference>
<dbReference type="InterPro" id="IPR033479">
    <property type="entry name" value="dCache_1"/>
</dbReference>
<dbReference type="Gene3D" id="3.30.70.270">
    <property type="match status" value="1"/>
</dbReference>
<dbReference type="GO" id="GO:0052621">
    <property type="term" value="F:diguanylate cyclase activity"/>
    <property type="evidence" value="ECO:0007669"/>
    <property type="project" value="UniProtKB-EC"/>
</dbReference>
<dbReference type="InterPro" id="IPR043128">
    <property type="entry name" value="Rev_trsase/Diguanyl_cyclase"/>
</dbReference>
<dbReference type="InterPro" id="IPR000160">
    <property type="entry name" value="GGDEF_dom"/>
</dbReference>
<dbReference type="PANTHER" id="PTHR45138">
    <property type="entry name" value="REGULATORY COMPONENTS OF SENSORY TRANSDUCTION SYSTEM"/>
    <property type="match status" value="1"/>
</dbReference>
<dbReference type="InterPro" id="IPR050469">
    <property type="entry name" value="Diguanylate_Cyclase"/>
</dbReference>
<accession>A0A4R2F883</accession>
<evidence type="ECO:0000256" key="4">
    <source>
        <dbReference type="ARBA" id="ARBA00022475"/>
    </source>
</evidence>
<reference evidence="10 11" key="1">
    <citation type="submission" date="2019-03" db="EMBL/GenBank/DDBJ databases">
        <title>Freshwater and sediment microbial communities from various areas in North America, analyzing microbe dynamics in response to fracking.</title>
        <authorList>
            <person name="Lamendella R."/>
        </authorList>
    </citation>
    <scope>NUCLEOTIDE SEQUENCE [LARGE SCALE GENOMIC DNA]</scope>
    <source>
        <strain evidence="10 11">74A</strain>
    </source>
</reference>
<dbReference type="OrthoDB" id="5496380at2"/>
<dbReference type="SMART" id="SM00267">
    <property type="entry name" value="GGDEF"/>
    <property type="match status" value="1"/>
</dbReference>
<evidence type="ECO:0000256" key="6">
    <source>
        <dbReference type="ARBA" id="ARBA00022989"/>
    </source>
</evidence>
<evidence type="ECO:0000256" key="5">
    <source>
        <dbReference type="ARBA" id="ARBA00022692"/>
    </source>
</evidence>
<dbReference type="PANTHER" id="PTHR45138:SF26">
    <property type="entry name" value="DIGUANYLATE CYCLASE"/>
    <property type="match status" value="1"/>
</dbReference>